<dbReference type="PROSITE" id="PS50850">
    <property type="entry name" value="MFS"/>
    <property type="match status" value="1"/>
</dbReference>
<feature type="transmembrane region" description="Helical" evidence="5">
    <location>
        <begin position="163"/>
        <end position="179"/>
    </location>
</feature>
<feature type="transmembrane region" description="Helical" evidence="5">
    <location>
        <begin position="223"/>
        <end position="246"/>
    </location>
</feature>
<organism evidence="7 8">
    <name type="scientific">Penicillium cataractarum</name>
    <dbReference type="NCBI Taxonomy" id="2100454"/>
    <lineage>
        <taxon>Eukaryota</taxon>
        <taxon>Fungi</taxon>
        <taxon>Dikarya</taxon>
        <taxon>Ascomycota</taxon>
        <taxon>Pezizomycotina</taxon>
        <taxon>Eurotiomycetes</taxon>
        <taxon>Eurotiomycetidae</taxon>
        <taxon>Eurotiales</taxon>
        <taxon>Aspergillaceae</taxon>
        <taxon>Penicillium</taxon>
    </lineage>
</organism>
<feature type="transmembrane region" description="Helical" evidence="5">
    <location>
        <begin position="418"/>
        <end position="439"/>
    </location>
</feature>
<proteinExistence type="predicted"/>
<dbReference type="InterPro" id="IPR036259">
    <property type="entry name" value="MFS_trans_sf"/>
</dbReference>
<protein>
    <submittedName>
        <fullName evidence="7">MFS general substrate transporter</fullName>
    </submittedName>
</protein>
<dbReference type="PANTHER" id="PTHR23502">
    <property type="entry name" value="MAJOR FACILITATOR SUPERFAMILY"/>
    <property type="match status" value="1"/>
</dbReference>
<feature type="transmembrane region" description="Helical" evidence="5">
    <location>
        <begin position="132"/>
        <end position="151"/>
    </location>
</feature>
<comment type="subcellular location">
    <subcellularLocation>
        <location evidence="1">Membrane</location>
        <topology evidence="1">Multi-pass membrane protein</topology>
    </subcellularLocation>
</comment>
<feature type="transmembrane region" description="Helical" evidence="5">
    <location>
        <begin position="445"/>
        <end position="467"/>
    </location>
</feature>
<feature type="transmembrane region" description="Helical" evidence="5">
    <location>
        <begin position="81"/>
        <end position="105"/>
    </location>
</feature>
<feature type="transmembrane region" description="Helical" evidence="5">
    <location>
        <begin position="511"/>
        <end position="534"/>
    </location>
</feature>
<dbReference type="GeneID" id="81440418"/>
<dbReference type="Gene3D" id="1.20.1250.20">
    <property type="entry name" value="MFS general substrate transporter like domains"/>
    <property type="match status" value="1"/>
</dbReference>
<dbReference type="Proteomes" id="UP001147782">
    <property type="component" value="Unassembled WGS sequence"/>
</dbReference>
<dbReference type="InterPro" id="IPR011701">
    <property type="entry name" value="MFS"/>
</dbReference>
<evidence type="ECO:0000259" key="6">
    <source>
        <dbReference type="PROSITE" id="PS50850"/>
    </source>
</evidence>
<feature type="transmembrane region" description="Helical" evidence="5">
    <location>
        <begin position="252"/>
        <end position="271"/>
    </location>
</feature>
<feature type="transmembrane region" description="Helical" evidence="5">
    <location>
        <begin position="185"/>
        <end position="203"/>
    </location>
</feature>
<keyword evidence="2 5" id="KW-0812">Transmembrane</keyword>
<evidence type="ECO:0000256" key="2">
    <source>
        <dbReference type="ARBA" id="ARBA00022692"/>
    </source>
</evidence>
<evidence type="ECO:0000256" key="1">
    <source>
        <dbReference type="ARBA" id="ARBA00004141"/>
    </source>
</evidence>
<gene>
    <name evidence="7" type="ORF">N7496_008320</name>
</gene>
<reference evidence="7" key="2">
    <citation type="journal article" date="2023" name="IMA Fungus">
        <title>Comparative genomic study of the Penicillium genus elucidates a diverse pangenome and 15 lateral gene transfer events.</title>
        <authorList>
            <person name="Petersen C."/>
            <person name="Sorensen T."/>
            <person name="Nielsen M.R."/>
            <person name="Sondergaard T.E."/>
            <person name="Sorensen J.L."/>
            <person name="Fitzpatrick D.A."/>
            <person name="Frisvad J.C."/>
            <person name="Nielsen K.L."/>
        </authorList>
    </citation>
    <scope>NUCLEOTIDE SEQUENCE</scope>
    <source>
        <strain evidence="7">IBT 29864</strain>
    </source>
</reference>
<evidence type="ECO:0000256" key="4">
    <source>
        <dbReference type="ARBA" id="ARBA00023136"/>
    </source>
</evidence>
<dbReference type="SUPFAM" id="SSF103473">
    <property type="entry name" value="MFS general substrate transporter"/>
    <property type="match status" value="1"/>
</dbReference>
<dbReference type="Pfam" id="PF07690">
    <property type="entry name" value="MFS_1"/>
    <property type="match status" value="1"/>
</dbReference>
<evidence type="ECO:0000256" key="5">
    <source>
        <dbReference type="SAM" id="Phobius"/>
    </source>
</evidence>
<keyword evidence="3 5" id="KW-1133">Transmembrane helix</keyword>
<name>A0A9W9V6T6_9EURO</name>
<evidence type="ECO:0000313" key="7">
    <source>
        <dbReference type="EMBL" id="KAJ5368560.1"/>
    </source>
</evidence>
<feature type="transmembrane region" description="Helical" evidence="5">
    <location>
        <begin position="337"/>
        <end position="364"/>
    </location>
</feature>
<accession>A0A9W9V6T6</accession>
<keyword evidence="4 5" id="KW-0472">Membrane</keyword>
<dbReference type="EMBL" id="JAPZBS010000007">
    <property type="protein sequence ID" value="KAJ5368560.1"/>
    <property type="molecule type" value="Genomic_DNA"/>
</dbReference>
<keyword evidence="8" id="KW-1185">Reference proteome</keyword>
<dbReference type="PANTHER" id="PTHR23502:SF34">
    <property type="entry name" value="PROTEIN HOL1"/>
    <property type="match status" value="1"/>
</dbReference>
<reference evidence="7" key="1">
    <citation type="submission" date="2022-11" db="EMBL/GenBank/DDBJ databases">
        <authorList>
            <person name="Petersen C."/>
        </authorList>
    </citation>
    <scope>NUCLEOTIDE SEQUENCE</scope>
    <source>
        <strain evidence="7">IBT 29864</strain>
    </source>
</reference>
<comment type="caution">
    <text evidence="7">The sequence shown here is derived from an EMBL/GenBank/DDBJ whole genome shotgun (WGS) entry which is preliminary data.</text>
</comment>
<feature type="transmembrane region" description="Helical" evidence="5">
    <location>
        <begin position="376"/>
        <end position="397"/>
    </location>
</feature>
<dbReference type="OrthoDB" id="5215911at2759"/>
<evidence type="ECO:0000256" key="3">
    <source>
        <dbReference type="ARBA" id="ARBA00022989"/>
    </source>
</evidence>
<feature type="transmembrane region" description="Helical" evidence="5">
    <location>
        <begin position="479"/>
        <end position="499"/>
    </location>
</feature>
<dbReference type="RefSeq" id="XP_056553302.1">
    <property type="nucleotide sequence ID" value="XM_056701239.1"/>
</dbReference>
<dbReference type="GO" id="GO:0022857">
    <property type="term" value="F:transmembrane transporter activity"/>
    <property type="evidence" value="ECO:0007669"/>
    <property type="project" value="InterPro"/>
</dbReference>
<feature type="domain" description="Major facilitator superfamily (MFS) profile" evidence="6">
    <location>
        <begin position="77"/>
        <end position="549"/>
    </location>
</feature>
<dbReference type="InterPro" id="IPR020846">
    <property type="entry name" value="MFS_dom"/>
</dbReference>
<evidence type="ECO:0000313" key="8">
    <source>
        <dbReference type="Proteomes" id="UP001147782"/>
    </source>
</evidence>
<dbReference type="GO" id="GO:0005886">
    <property type="term" value="C:plasma membrane"/>
    <property type="evidence" value="ECO:0007669"/>
    <property type="project" value="TreeGrafter"/>
</dbReference>
<sequence>MKSEDNQDELHDMKHIEQIETVPGTEILFDSDGAAGHLYAYLQHVEKKGHRILLVPQPSRVDPNDPLTWSRLKKAIVFGNACLYSFLGGVTGPIIAAGMICLLRPGWDPFSDMTPAGIIQLTEVYDASFQKINIAVAANLICTGVGCFYWMPFLAKFGRRPTYLITAVVMCACLIWQGFATRTTYTSFLVARIIMGLGQSPIYSIAPTTIRDIYFVHHQGAMIAFYGLSVLVAAQIGPMLSSFIIYSIGPAWSFWILACCLGVNLITMFFTMPETMYYGERPKVAPAEPGDLDTVGQVQTVEKRSWTRELTIWPGGNPTVDLRAIFLKPFILCLNPIIIWASLVYGMSFISLTTLAATAAQIFGEAPYFFNSIDQGLVFLSPFVGSLCATFFCSYVVDKIVIRATQRNGGVREPEMRLFSLLVAAGVTVVGSIVCALCLHYETQYMGPIVGFGIITVSNQIGANIGMSYPLDCYPQSTAEVMVSVTFLRSVVTWIWNWFINTWLTNCGPLVVFLSMGAIQVAFQLSSIGFLVWGKKLRVALHQRHILGS</sequence>
<dbReference type="AlphaFoldDB" id="A0A9W9V6T6"/>